<dbReference type="Proteomes" id="UP001175271">
    <property type="component" value="Unassembled WGS sequence"/>
</dbReference>
<dbReference type="GO" id="GO:0043161">
    <property type="term" value="P:proteasome-mediated ubiquitin-dependent protein catabolic process"/>
    <property type="evidence" value="ECO:0007669"/>
    <property type="project" value="TreeGrafter"/>
</dbReference>
<dbReference type="GO" id="GO:0031593">
    <property type="term" value="F:polyubiquitin modification-dependent protein binding"/>
    <property type="evidence" value="ECO:0007669"/>
    <property type="project" value="TreeGrafter"/>
</dbReference>
<dbReference type="Pfam" id="PF02809">
    <property type="entry name" value="UIM"/>
    <property type="match status" value="2"/>
</dbReference>
<dbReference type="Gene3D" id="6.10.300.40">
    <property type="match status" value="1"/>
</dbReference>
<accession>A0AA39IL39</accession>
<dbReference type="InterPro" id="IPR036465">
    <property type="entry name" value="vWFA_dom_sf"/>
</dbReference>
<gene>
    <name evidence="6" type="ORF">QR680_009285</name>
</gene>
<evidence type="ECO:0000256" key="2">
    <source>
        <dbReference type="ARBA" id="ARBA00014934"/>
    </source>
</evidence>
<dbReference type="GO" id="GO:0005634">
    <property type="term" value="C:nucleus"/>
    <property type="evidence" value="ECO:0007669"/>
    <property type="project" value="TreeGrafter"/>
</dbReference>
<dbReference type="InterPro" id="IPR002035">
    <property type="entry name" value="VWF_A"/>
</dbReference>
<sequence>MVQESTMICIDNSDYMRNGDFAPTRMQSQQEAANLILQCKLRNNPENAVGLIAMADSVQVLSTMTQEDRKLFAKLHQVELKGTCQFISAIKVAHLALKHRQNRNHRMRIVMFWGSPLPEMKDIDMYRLAKKLKKEKVFVDLILFGEANCDGAMILDQFIDCINGQNPANGSNILQVATGTKLTDAIMQSPICRGEDGQNVAVASGGGYEFGVDGEDDPDLALALRVSLEEQRQRQMTETGANEANVTEGDVTMSEANAPPAVDLSNMDPEAMTEEQQLEWALRMSLQDTAPVEPQSAQPSNDQPEAMDTDQVGMELANDPELLRQLVDELPGADDKEGQSNEKSGSKDAKRDDDKKE</sequence>
<dbReference type="PROSITE" id="PS50330">
    <property type="entry name" value="UIM"/>
    <property type="match status" value="2"/>
</dbReference>
<keyword evidence="7" id="KW-1185">Reference proteome</keyword>
<dbReference type="EMBL" id="JAUCMV010000001">
    <property type="protein sequence ID" value="KAK0425606.1"/>
    <property type="molecule type" value="Genomic_DNA"/>
</dbReference>
<dbReference type="AlphaFoldDB" id="A0AA39IL39"/>
<evidence type="ECO:0000256" key="1">
    <source>
        <dbReference type="ARBA" id="ARBA00005574"/>
    </source>
</evidence>
<feature type="compositionally biased region" description="Basic and acidic residues" evidence="4">
    <location>
        <begin position="333"/>
        <end position="357"/>
    </location>
</feature>
<dbReference type="Pfam" id="PF13519">
    <property type="entry name" value="VWA_2"/>
    <property type="match status" value="1"/>
</dbReference>
<dbReference type="Gene3D" id="6.10.250.380">
    <property type="match status" value="1"/>
</dbReference>
<keyword evidence="3" id="KW-0647">Proteasome</keyword>
<dbReference type="Gene3D" id="3.40.50.410">
    <property type="entry name" value="von Willebrand factor, type A domain"/>
    <property type="match status" value="1"/>
</dbReference>
<evidence type="ECO:0000256" key="4">
    <source>
        <dbReference type="SAM" id="MobiDB-lite"/>
    </source>
</evidence>
<evidence type="ECO:0000313" key="6">
    <source>
        <dbReference type="EMBL" id="KAK0425606.1"/>
    </source>
</evidence>
<dbReference type="FunFam" id="3.40.50.410:FF:000005">
    <property type="entry name" value="26S proteasome non-ATPase regulatory subunit 4"/>
    <property type="match status" value="1"/>
</dbReference>
<feature type="domain" description="VWFA" evidence="5">
    <location>
        <begin position="6"/>
        <end position="113"/>
    </location>
</feature>
<dbReference type="GO" id="GO:0008540">
    <property type="term" value="C:proteasome regulatory particle, base subcomplex"/>
    <property type="evidence" value="ECO:0007669"/>
    <property type="project" value="TreeGrafter"/>
</dbReference>
<feature type="region of interest" description="Disordered" evidence="4">
    <location>
        <begin position="231"/>
        <end position="267"/>
    </location>
</feature>
<name>A0AA39IL39_9BILA</name>
<organism evidence="6 7">
    <name type="scientific">Steinernema hermaphroditum</name>
    <dbReference type="NCBI Taxonomy" id="289476"/>
    <lineage>
        <taxon>Eukaryota</taxon>
        <taxon>Metazoa</taxon>
        <taxon>Ecdysozoa</taxon>
        <taxon>Nematoda</taxon>
        <taxon>Chromadorea</taxon>
        <taxon>Rhabditida</taxon>
        <taxon>Tylenchina</taxon>
        <taxon>Panagrolaimomorpha</taxon>
        <taxon>Strongyloidoidea</taxon>
        <taxon>Steinernematidae</taxon>
        <taxon>Steinernema</taxon>
    </lineage>
</organism>
<feature type="region of interest" description="Disordered" evidence="4">
    <location>
        <begin position="290"/>
        <end position="357"/>
    </location>
</feature>
<protein>
    <recommendedName>
        <fullName evidence="2">26S proteasome non-ATPase regulatory subunit 4</fullName>
    </recommendedName>
</protein>
<dbReference type="PANTHER" id="PTHR10223">
    <property type="entry name" value="26S PROTEASOME NON-ATPASE REGULATORY SUBUNIT 4"/>
    <property type="match status" value="1"/>
</dbReference>
<dbReference type="SMART" id="SM00726">
    <property type="entry name" value="UIM"/>
    <property type="match status" value="2"/>
</dbReference>
<evidence type="ECO:0000256" key="3">
    <source>
        <dbReference type="ARBA" id="ARBA00022942"/>
    </source>
</evidence>
<proteinExistence type="inferred from homology"/>
<evidence type="ECO:0000313" key="7">
    <source>
        <dbReference type="Proteomes" id="UP001175271"/>
    </source>
</evidence>
<dbReference type="SUPFAM" id="SSF53300">
    <property type="entry name" value="vWA-like"/>
    <property type="match status" value="1"/>
</dbReference>
<dbReference type="PANTHER" id="PTHR10223:SF0">
    <property type="entry name" value="26S PROTEASOME NON-ATPASE REGULATORY SUBUNIT 4"/>
    <property type="match status" value="1"/>
</dbReference>
<comment type="similarity">
    <text evidence="1">Belongs to the proteasome subunit S5A family.</text>
</comment>
<dbReference type="GO" id="GO:0005829">
    <property type="term" value="C:cytosol"/>
    <property type="evidence" value="ECO:0007669"/>
    <property type="project" value="TreeGrafter"/>
</dbReference>
<dbReference type="InterPro" id="IPR003903">
    <property type="entry name" value="UIM_dom"/>
</dbReference>
<comment type="caution">
    <text evidence="6">The sequence shown here is derived from an EMBL/GenBank/DDBJ whole genome shotgun (WGS) entry which is preliminary data.</text>
</comment>
<reference evidence="6" key="1">
    <citation type="submission" date="2023-06" db="EMBL/GenBank/DDBJ databases">
        <title>Genomic analysis of the entomopathogenic nematode Steinernema hermaphroditum.</title>
        <authorList>
            <person name="Schwarz E.M."/>
            <person name="Heppert J.K."/>
            <person name="Baniya A."/>
            <person name="Schwartz H.T."/>
            <person name="Tan C.-H."/>
            <person name="Antoshechkin I."/>
            <person name="Sternberg P.W."/>
            <person name="Goodrich-Blair H."/>
            <person name="Dillman A.R."/>
        </authorList>
    </citation>
    <scope>NUCLEOTIDE SEQUENCE</scope>
    <source>
        <strain evidence="6">PS9179</strain>
        <tissue evidence="6">Whole animal</tissue>
    </source>
</reference>
<feature type="compositionally biased region" description="Polar residues" evidence="4">
    <location>
        <begin position="236"/>
        <end position="245"/>
    </location>
</feature>
<evidence type="ECO:0000259" key="5">
    <source>
        <dbReference type="Pfam" id="PF13519"/>
    </source>
</evidence>
<dbReference type="InterPro" id="IPR027040">
    <property type="entry name" value="PSMD4"/>
</dbReference>